<keyword evidence="2 5" id="KW-0812">Transmembrane</keyword>
<dbReference type="OrthoDB" id="429206at2759"/>
<reference evidence="8" key="1">
    <citation type="submission" date="2021-02" db="EMBL/GenBank/DDBJ databases">
        <authorList>
            <person name="Dougan E. K."/>
            <person name="Rhodes N."/>
            <person name="Thang M."/>
            <person name="Chan C."/>
        </authorList>
    </citation>
    <scope>NUCLEOTIDE SEQUENCE</scope>
</reference>
<dbReference type="GO" id="GO:0016020">
    <property type="term" value="C:membrane"/>
    <property type="evidence" value="ECO:0007669"/>
    <property type="project" value="UniProtKB-SubCell"/>
</dbReference>
<dbReference type="Pfam" id="PF01794">
    <property type="entry name" value="Ferric_reduct"/>
    <property type="match status" value="1"/>
</dbReference>
<comment type="caution">
    <text evidence="8">The sequence shown here is derived from an EMBL/GenBank/DDBJ whole genome shotgun (WGS) entry which is preliminary data.</text>
</comment>
<feature type="non-terminal residue" evidence="8">
    <location>
        <position position="1"/>
    </location>
</feature>
<keyword evidence="9" id="KW-1185">Reference proteome</keyword>
<accession>A0A812MKY9</accession>
<dbReference type="InterPro" id="IPR013130">
    <property type="entry name" value="Fe3_Rdtase_TM_dom"/>
</dbReference>
<keyword evidence="3 5" id="KW-1133">Transmembrane helix</keyword>
<feature type="transmembrane region" description="Helical" evidence="5">
    <location>
        <begin position="114"/>
        <end position="132"/>
    </location>
</feature>
<dbReference type="EMBL" id="CAJNIZ010008643">
    <property type="protein sequence ID" value="CAE7269619.1"/>
    <property type="molecule type" value="Genomic_DNA"/>
</dbReference>
<keyword evidence="6" id="KW-0732">Signal</keyword>
<evidence type="ECO:0000256" key="4">
    <source>
        <dbReference type="ARBA" id="ARBA00023136"/>
    </source>
</evidence>
<evidence type="ECO:0000256" key="1">
    <source>
        <dbReference type="ARBA" id="ARBA00004141"/>
    </source>
</evidence>
<sequence length="165" mass="17909">VALAASFPLSWHLSLLAVPVSQAVGPLMGLPRQATVDLHKALGWRTAFWGAIHAGGELVYLLSKEGVQVFVRISGDKGENLLYLLGLLTALLLLLHTVVAFFRKHPRITAHFRSAHRVTALLVLLGATAHWWPFALFLLPSAAAYGAQGALSLACRFGRKASKRR</sequence>
<gene>
    <name evidence="8" type="ORF">SPIL2461_LOCUS5899</name>
</gene>
<evidence type="ECO:0000256" key="2">
    <source>
        <dbReference type="ARBA" id="ARBA00022692"/>
    </source>
</evidence>
<feature type="non-terminal residue" evidence="8">
    <location>
        <position position="165"/>
    </location>
</feature>
<evidence type="ECO:0000256" key="3">
    <source>
        <dbReference type="ARBA" id="ARBA00022989"/>
    </source>
</evidence>
<feature type="signal peptide" evidence="6">
    <location>
        <begin position="1"/>
        <end position="23"/>
    </location>
</feature>
<feature type="chain" id="PRO_5032820507" description="Ferric oxidoreductase domain-containing protein" evidence="6">
    <location>
        <begin position="24"/>
        <end position="165"/>
    </location>
</feature>
<keyword evidence="4 5" id="KW-0472">Membrane</keyword>
<comment type="subcellular location">
    <subcellularLocation>
        <location evidence="1">Membrane</location>
        <topology evidence="1">Multi-pass membrane protein</topology>
    </subcellularLocation>
</comment>
<evidence type="ECO:0000256" key="5">
    <source>
        <dbReference type="SAM" id="Phobius"/>
    </source>
</evidence>
<evidence type="ECO:0000259" key="7">
    <source>
        <dbReference type="Pfam" id="PF01794"/>
    </source>
</evidence>
<evidence type="ECO:0000256" key="6">
    <source>
        <dbReference type="SAM" id="SignalP"/>
    </source>
</evidence>
<proteinExistence type="predicted"/>
<dbReference type="AlphaFoldDB" id="A0A812MKY9"/>
<protein>
    <recommendedName>
        <fullName evidence="7">Ferric oxidoreductase domain-containing protein</fullName>
    </recommendedName>
</protein>
<dbReference type="Proteomes" id="UP000649617">
    <property type="component" value="Unassembled WGS sequence"/>
</dbReference>
<feature type="transmembrane region" description="Helical" evidence="5">
    <location>
        <begin position="82"/>
        <end position="102"/>
    </location>
</feature>
<feature type="transmembrane region" description="Helical" evidence="5">
    <location>
        <begin position="138"/>
        <end position="158"/>
    </location>
</feature>
<feature type="domain" description="Ferric oxidoreductase" evidence="7">
    <location>
        <begin position="21"/>
        <end position="126"/>
    </location>
</feature>
<evidence type="ECO:0000313" key="9">
    <source>
        <dbReference type="Proteomes" id="UP000649617"/>
    </source>
</evidence>
<evidence type="ECO:0000313" key="8">
    <source>
        <dbReference type="EMBL" id="CAE7269619.1"/>
    </source>
</evidence>
<name>A0A812MKY9_SYMPI</name>
<organism evidence="8 9">
    <name type="scientific">Symbiodinium pilosum</name>
    <name type="common">Dinoflagellate</name>
    <dbReference type="NCBI Taxonomy" id="2952"/>
    <lineage>
        <taxon>Eukaryota</taxon>
        <taxon>Sar</taxon>
        <taxon>Alveolata</taxon>
        <taxon>Dinophyceae</taxon>
        <taxon>Suessiales</taxon>
        <taxon>Symbiodiniaceae</taxon>
        <taxon>Symbiodinium</taxon>
    </lineage>
</organism>